<dbReference type="EMBL" id="BPWL01000004">
    <property type="protein sequence ID" value="GJJ09714.1"/>
    <property type="molecule type" value="Genomic_DNA"/>
</dbReference>
<keyword evidence="3" id="KW-1185">Reference proteome</keyword>
<gene>
    <name evidence="2" type="ORF">Clacol_003938</name>
</gene>
<feature type="compositionally biased region" description="Low complexity" evidence="1">
    <location>
        <begin position="13"/>
        <end position="24"/>
    </location>
</feature>
<sequence length="236" mass="25494">MGLPPLEVEDFQSSSSDSDSVSGDDTTESCGLSTNSTDEDTRFSGSFVGNLSTQSSENEAASSDEEPDSIHILTPQNNMPFLKPYRKPPPEAVSNLFSFPTPQWIRQRSTKIRSISRSTSNLDEMSVDFDALHVTGNGTTSHKTSVTVTAPEINSSGLRRDPSNHSFLRKVAPLPRRHAPQNTVAVKQCSTDGLKIESHPRSVSSSSAGSSQSSEDGMLTDYSSTPLPKILLEAEM</sequence>
<evidence type="ECO:0000313" key="2">
    <source>
        <dbReference type="EMBL" id="GJJ09714.1"/>
    </source>
</evidence>
<feature type="compositionally biased region" description="Polar residues" evidence="1">
    <location>
        <begin position="180"/>
        <end position="191"/>
    </location>
</feature>
<protein>
    <submittedName>
        <fullName evidence="2">Uncharacterized protein</fullName>
    </submittedName>
</protein>
<feature type="region of interest" description="Disordered" evidence="1">
    <location>
        <begin position="1"/>
        <end position="86"/>
    </location>
</feature>
<feature type="compositionally biased region" description="Polar residues" evidence="1">
    <location>
        <begin position="43"/>
        <end position="54"/>
    </location>
</feature>
<evidence type="ECO:0000256" key="1">
    <source>
        <dbReference type="SAM" id="MobiDB-lite"/>
    </source>
</evidence>
<dbReference type="Proteomes" id="UP001050691">
    <property type="component" value="Unassembled WGS sequence"/>
</dbReference>
<reference evidence="2" key="1">
    <citation type="submission" date="2021-10" db="EMBL/GenBank/DDBJ databases">
        <title>De novo Genome Assembly of Clathrus columnatus (Basidiomycota, Fungi) Using Illumina and Nanopore Sequence Data.</title>
        <authorList>
            <person name="Ogiso-Tanaka E."/>
            <person name="Itagaki H."/>
            <person name="Hosoya T."/>
            <person name="Hosaka K."/>
        </authorList>
    </citation>
    <scope>NUCLEOTIDE SEQUENCE</scope>
    <source>
        <strain evidence="2">MO-923</strain>
    </source>
</reference>
<proteinExistence type="predicted"/>
<feature type="region of interest" description="Disordered" evidence="1">
    <location>
        <begin position="176"/>
        <end position="236"/>
    </location>
</feature>
<feature type="compositionally biased region" description="Low complexity" evidence="1">
    <location>
        <begin position="201"/>
        <end position="214"/>
    </location>
</feature>
<name>A0AAV5AAI4_9AGAM</name>
<dbReference type="AlphaFoldDB" id="A0AAV5AAI4"/>
<evidence type="ECO:0000313" key="3">
    <source>
        <dbReference type="Proteomes" id="UP001050691"/>
    </source>
</evidence>
<accession>A0AAV5AAI4</accession>
<comment type="caution">
    <text evidence="2">The sequence shown here is derived from an EMBL/GenBank/DDBJ whole genome shotgun (WGS) entry which is preliminary data.</text>
</comment>
<organism evidence="2 3">
    <name type="scientific">Clathrus columnatus</name>
    <dbReference type="NCBI Taxonomy" id="1419009"/>
    <lineage>
        <taxon>Eukaryota</taxon>
        <taxon>Fungi</taxon>
        <taxon>Dikarya</taxon>
        <taxon>Basidiomycota</taxon>
        <taxon>Agaricomycotina</taxon>
        <taxon>Agaricomycetes</taxon>
        <taxon>Phallomycetidae</taxon>
        <taxon>Phallales</taxon>
        <taxon>Clathraceae</taxon>
        <taxon>Clathrus</taxon>
    </lineage>
</organism>